<dbReference type="PANTHER" id="PTHR28037">
    <property type="entry name" value="ALCOHOL O-ACETYLTRANSFERASE 1-RELATED"/>
    <property type="match status" value="1"/>
</dbReference>
<dbReference type="InterPro" id="IPR001242">
    <property type="entry name" value="Condensation_dom"/>
</dbReference>
<name>A0A4U7JG54_9FIRM</name>
<dbReference type="EMBL" id="CP061336">
    <property type="protein sequence ID" value="QNU68767.1"/>
    <property type="molecule type" value="Genomic_DNA"/>
</dbReference>
<dbReference type="GO" id="GO:0008610">
    <property type="term" value="P:lipid biosynthetic process"/>
    <property type="evidence" value="ECO:0007669"/>
    <property type="project" value="UniProtKB-ARBA"/>
</dbReference>
<accession>A0A4U7JG54</accession>
<reference evidence="1 2" key="1">
    <citation type="submission" date="2020-09" db="EMBL/GenBank/DDBJ databases">
        <title>Characterization and genome sequencing of Ruminiclostridium sp. nov. MA18.</title>
        <authorList>
            <person name="Rettenmaier R."/>
            <person name="Kowollik M.-L."/>
            <person name="Liebl W."/>
            <person name="Zverlov V."/>
        </authorList>
    </citation>
    <scope>NUCLEOTIDE SEQUENCE [LARGE SCALE GENOMIC DNA]</scope>
    <source>
        <strain evidence="1 2">MA18</strain>
    </source>
</reference>
<dbReference type="Gene3D" id="3.30.559.10">
    <property type="entry name" value="Chloramphenicol acetyltransferase-like domain"/>
    <property type="match status" value="1"/>
</dbReference>
<keyword evidence="2" id="KW-1185">Reference proteome</keyword>
<dbReference type="AlphaFoldDB" id="A0A4U7JG54"/>
<sequence>MFSRHNGLSESRCSSNNGSVPPRIFNCLLCQRAVVEDSIKELNDDCKNKYERSIPNAIPVNAYDKCNYVAKYDLASSQIQAIMKLDGRLDFNNLVKAVRISVDVEPVFGCHIIESKQLYWKRYEDIDNIEFCTIEETNNTDEAIQSFSESPMDMMKDPMVIVKLIRSDASDILGIKINHVCCDGAGAKEYIRLLSDIYSSIDSGDNSFSSDIRVSSMEDHKRLLDALSKCNPNTNWNPLSQIPLTTWRFPWRNLQTGDLGFSICKLPYGSLDTFNTYAKSKGASINDLILTAVYRAMFEIAKPPYGIPMDVPITIDLRKYLPDNKAEAIRNFSSGVTLKIDRRPNESFESTLSRVMIQTKDIKNRHPSYMTVKCLEIIEKIDFDPISSAFKALSQIINLATKNPYVNFNRCAITLSNVGFISRELLKFGQNTVTDAYILPPTVRAPGILLVASTYNGIISLAVGYYKPSVKKSDMDGLLNKIRDELIEGCSPIQ</sequence>
<dbReference type="Pfam" id="PF00668">
    <property type="entry name" value="Condensation"/>
    <property type="match status" value="1"/>
</dbReference>
<proteinExistence type="predicted"/>
<protein>
    <submittedName>
        <fullName evidence="1">Alcohol acetyltransferase</fullName>
    </submittedName>
</protein>
<dbReference type="InterPro" id="IPR052058">
    <property type="entry name" value="Alcohol_O-acetyltransferase"/>
</dbReference>
<dbReference type="Proteomes" id="UP000306409">
    <property type="component" value="Chromosome"/>
</dbReference>
<dbReference type="PANTHER" id="PTHR28037:SF1">
    <property type="entry name" value="ALCOHOL O-ACETYLTRANSFERASE 1-RELATED"/>
    <property type="match status" value="1"/>
</dbReference>
<dbReference type="OrthoDB" id="7321121at2"/>
<evidence type="ECO:0000313" key="1">
    <source>
        <dbReference type="EMBL" id="QNU68767.1"/>
    </source>
</evidence>
<gene>
    <name evidence="1" type="ORF">EHE19_005835</name>
</gene>
<organism evidence="1 2">
    <name type="scientific">Ruminiclostridium herbifermentans</name>
    <dbReference type="NCBI Taxonomy" id="2488810"/>
    <lineage>
        <taxon>Bacteria</taxon>
        <taxon>Bacillati</taxon>
        <taxon>Bacillota</taxon>
        <taxon>Clostridia</taxon>
        <taxon>Eubacteriales</taxon>
        <taxon>Oscillospiraceae</taxon>
        <taxon>Ruminiclostridium</taxon>
    </lineage>
</organism>
<evidence type="ECO:0000313" key="2">
    <source>
        <dbReference type="Proteomes" id="UP000306409"/>
    </source>
</evidence>
<keyword evidence="1" id="KW-0808">Transferase</keyword>
<dbReference type="InterPro" id="IPR023213">
    <property type="entry name" value="CAT-like_dom_sf"/>
</dbReference>
<dbReference type="SUPFAM" id="SSF52777">
    <property type="entry name" value="CoA-dependent acyltransferases"/>
    <property type="match status" value="2"/>
</dbReference>
<dbReference type="KEGG" id="rher:EHE19_005835"/>
<dbReference type="GO" id="GO:0016740">
    <property type="term" value="F:transferase activity"/>
    <property type="evidence" value="ECO:0007669"/>
    <property type="project" value="UniProtKB-KW"/>
</dbReference>